<accession>A0A392TAZ8</accession>
<dbReference type="EMBL" id="LXQA010531994">
    <property type="protein sequence ID" value="MCI57607.1"/>
    <property type="molecule type" value="Genomic_DNA"/>
</dbReference>
<sequence>MSNKLWEPLKEKLLDQVFVVDVSLRLVEYDEVYSERLGIVICTRNMDLRRMKTTRDSHE</sequence>
<protein>
    <submittedName>
        <fullName evidence="1">Uncharacterized protein</fullName>
    </submittedName>
</protein>
<evidence type="ECO:0000313" key="2">
    <source>
        <dbReference type="Proteomes" id="UP000265520"/>
    </source>
</evidence>
<dbReference type="AlphaFoldDB" id="A0A392TAZ8"/>
<name>A0A392TAZ8_9FABA</name>
<comment type="caution">
    <text evidence="1">The sequence shown here is derived from an EMBL/GenBank/DDBJ whole genome shotgun (WGS) entry which is preliminary data.</text>
</comment>
<organism evidence="1 2">
    <name type="scientific">Trifolium medium</name>
    <dbReference type="NCBI Taxonomy" id="97028"/>
    <lineage>
        <taxon>Eukaryota</taxon>
        <taxon>Viridiplantae</taxon>
        <taxon>Streptophyta</taxon>
        <taxon>Embryophyta</taxon>
        <taxon>Tracheophyta</taxon>
        <taxon>Spermatophyta</taxon>
        <taxon>Magnoliopsida</taxon>
        <taxon>eudicotyledons</taxon>
        <taxon>Gunneridae</taxon>
        <taxon>Pentapetalae</taxon>
        <taxon>rosids</taxon>
        <taxon>fabids</taxon>
        <taxon>Fabales</taxon>
        <taxon>Fabaceae</taxon>
        <taxon>Papilionoideae</taxon>
        <taxon>50 kb inversion clade</taxon>
        <taxon>NPAAA clade</taxon>
        <taxon>Hologalegina</taxon>
        <taxon>IRL clade</taxon>
        <taxon>Trifolieae</taxon>
        <taxon>Trifolium</taxon>
    </lineage>
</organism>
<dbReference type="Proteomes" id="UP000265520">
    <property type="component" value="Unassembled WGS sequence"/>
</dbReference>
<reference evidence="1 2" key="1">
    <citation type="journal article" date="2018" name="Front. Plant Sci.">
        <title>Red Clover (Trifolium pratense) and Zigzag Clover (T. medium) - A Picture of Genomic Similarities and Differences.</title>
        <authorList>
            <person name="Dluhosova J."/>
            <person name="Istvanek J."/>
            <person name="Nedelnik J."/>
            <person name="Repkova J."/>
        </authorList>
    </citation>
    <scope>NUCLEOTIDE SEQUENCE [LARGE SCALE GENOMIC DNA]</scope>
    <source>
        <strain evidence="2">cv. 10/8</strain>
        <tissue evidence="1">Leaf</tissue>
    </source>
</reference>
<proteinExistence type="predicted"/>
<keyword evidence="2" id="KW-1185">Reference proteome</keyword>
<evidence type="ECO:0000313" key="1">
    <source>
        <dbReference type="EMBL" id="MCI57607.1"/>
    </source>
</evidence>